<evidence type="ECO:0000256" key="3">
    <source>
        <dbReference type="SAM" id="MobiDB-lite"/>
    </source>
</evidence>
<accession>A0A7I9YSH3</accession>
<keyword evidence="4" id="KW-0812">Transmembrane</keyword>
<dbReference type="PANTHER" id="PTHR37042:SF4">
    <property type="entry name" value="OUTER MEMBRANE PROTEIN RV1973"/>
    <property type="match status" value="1"/>
</dbReference>
<dbReference type="EMBL" id="BLKZ01000001">
    <property type="protein sequence ID" value="GFG91659.1"/>
    <property type="molecule type" value="Genomic_DNA"/>
</dbReference>
<dbReference type="GO" id="GO:0016020">
    <property type="term" value="C:membrane"/>
    <property type="evidence" value="ECO:0007669"/>
    <property type="project" value="UniProtKB-SubCell"/>
</dbReference>
<feature type="compositionally biased region" description="Polar residues" evidence="3">
    <location>
        <begin position="1"/>
        <end position="17"/>
    </location>
</feature>
<dbReference type="AlphaFoldDB" id="A0A7I9YSH3"/>
<sequence length="244" mass="25901">MTTVSERTDGASTTSSYPDLEPTAESALPQEDSDETQIDTVTEVAEADADEDPKAEESDADEDDSDEALDAESETETAGEKPPIAWSRVLAYGVLPGLALVLALTAGYFRWVAVSEADAAQARSETVRIASEDAVALLSYKADTAEKELGAARERLTGDFKDAYTSLTRQVVIPGAKEKHISAVAKVNAAASVSATENHAVVLLFVNQTVTMGEGGTPTDTQPVIRVTLEKVDGKWLVSHFDPV</sequence>
<evidence type="ECO:0000313" key="6">
    <source>
        <dbReference type="Proteomes" id="UP000465360"/>
    </source>
</evidence>
<feature type="transmembrane region" description="Helical" evidence="4">
    <location>
        <begin position="89"/>
        <end position="111"/>
    </location>
</feature>
<keyword evidence="4" id="KW-1133">Transmembrane helix</keyword>
<evidence type="ECO:0000256" key="1">
    <source>
        <dbReference type="ARBA" id="ARBA00004370"/>
    </source>
</evidence>
<keyword evidence="2 4" id="KW-0472">Membrane</keyword>
<proteinExistence type="predicted"/>
<name>A0A7I9YSH3_MYCBU</name>
<organism evidence="5 6">
    <name type="scientific">Mycobacterium bourgelatii</name>
    <dbReference type="NCBI Taxonomy" id="1273442"/>
    <lineage>
        <taxon>Bacteria</taxon>
        <taxon>Bacillati</taxon>
        <taxon>Actinomycetota</taxon>
        <taxon>Actinomycetes</taxon>
        <taxon>Mycobacteriales</taxon>
        <taxon>Mycobacteriaceae</taxon>
        <taxon>Mycobacterium</taxon>
    </lineage>
</organism>
<reference evidence="5 6" key="1">
    <citation type="journal article" date="2019" name="Emerg. Microbes Infect.">
        <title>Comprehensive subspecies identification of 175 nontuberculous mycobacteria species based on 7547 genomic profiles.</title>
        <authorList>
            <person name="Matsumoto Y."/>
            <person name="Kinjo T."/>
            <person name="Motooka D."/>
            <person name="Nabeya D."/>
            <person name="Jung N."/>
            <person name="Uechi K."/>
            <person name="Horii T."/>
            <person name="Iida T."/>
            <person name="Fujita J."/>
            <person name="Nakamura S."/>
        </authorList>
    </citation>
    <scope>NUCLEOTIDE SEQUENCE [LARGE SCALE GENOMIC DNA]</scope>
    <source>
        <strain evidence="5 6">JCM 30725</strain>
    </source>
</reference>
<keyword evidence="6" id="KW-1185">Reference proteome</keyword>
<evidence type="ECO:0000313" key="5">
    <source>
        <dbReference type="EMBL" id="GFG91659.1"/>
    </source>
</evidence>
<evidence type="ECO:0008006" key="7">
    <source>
        <dbReference type="Google" id="ProtNLM"/>
    </source>
</evidence>
<feature type="region of interest" description="Disordered" evidence="3">
    <location>
        <begin position="1"/>
        <end position="80"/>
    </location>
</feature>
<comment type="subcellular location">
    <subcellularLocation>
        <location evidence="1">Membrane</location>
    </subcellularLocation>
</comment>
<dbReference type="RefSeq" id="WP_240355528.1">
    <property type="nucleotide sequence ID" value="NZ_BLKZ01000001.1"/>
</dbReference>
<evidence type="ECO:0000256" key="2">
    <source>
        <dbReference type="ARBA" id="ARBA00023136"/>
    </source>
</evidence>
<comment type="caution">
    <text evidence="5">The sequence shown here is derived from an EMBL/GenBank/DDBJ whole genome shotgun (WGS) entry which is preliminary data.</text>
</comment>
<protein>
    <recommendedName>
        <fullName evidence="7">Outer membrane protein</fullName>
    </recommendedName>
</protein>
<dbReference type="Proteomes" id="UP000465360">
    <property type="component" value="Unassembled WGS sequence"/>
</dbReference>
<evidence type="ECO:0000256" key="4">
    <source>
        <dbReference type="SAM" id="Phobius"/>
    </source>
</evidence>
<feature type="compositionally biased region" description="Acidic residues" evidence="3">
    <location>
        <begin position="45"/>
        <end position="77"/>
    </location>
</feature>
<gene>
    <name evidence="5" type="ORF">MBOU_37010</name>
</gene>
<dbReference type="PANTHER" id="PTHR37042">
    <property type="entry name" value="OUTER MEMBRANE PROTEIN RV1973"/>
    <property type="match status" value="1"/>
</dbReference>